<evidence type="ECO:0000313" key="2">
    <source>
        <dbReference type="Proteomes" id="UP001168972"/>
    </source>
</evidence>
<dbReference type="PROSITE" id="PS51257">
    <property type="entry name" value="PROKAR_LIPOPROTEIN"/>
    <property type="match status" value="1"/>
</dbReference>
<protein>
    <submittedName>
        <fullName evidence="1">Uncharacterized protein</fullName>
    </submittedName>
</protein>
<evidence type="ECO:0000313" key="1">
    <source>
        <dbReference type="EMBL" id="KAK0167774.1"/>
    </source>
</evidence>
<sequence>MWKLNVPFLNILAFSCDNASVMIGKYESFKQKLEAMNKNVLTFRCPCHSAALVAHNACNVNSDFEFQLTKFHKCANEIYLGPDCEEYLNDIKNDGHDSIVTETVLLTDESLHEKLNALLNKYADNAGKFCIAVSSNANESLNKKQNATVCQNPLILGLLVLY</sequence>
<reference evidence="1" key="1">
    <citation type="journal article" date="2023" name="bioRxiv">
        <title>Scaffold-level genome assemblies of two parasitoid biocontrol wasps reveal the parthenogenesis mechanism and an associated novel virus.</title>
        <authorList>
            <person name="Inwood S."/>
            <person name="Skelly J."/>
            <person name="Guhlin J."/>
            <person name="Harrop T."/>
            <person name="Goldson S."/>
            <person name="Dearden P."/>
        </authorList>
    </citation>
    <scope>NUCLEOTIDE SEQUENCE</scope>
    <source>
        <strain evidence="1">Lincoln</strain>
        <tissue evidence="1">Whole body</tissue>
    </source>
</reference>
<accession>A0AA39FDW9</accession>
<dbReference type="AlphaFoldDB" id="A0AA39FDW9"/>
<dbReference type="Proteomes" id="UP001168972">
    <property type="component" value="Unassembled WGS sequence"/>
</dbReference>
<proteinExistence type="predicted"/>
<organism evidence="1 2">
    <name type="scientific">Microctonus hyperodae</name>
    <name type="common">Parasitoid wasp</name>
    <dbReference type="NCBI Taxonomy" id="165561"/>
    <lineage>
        <taxon>Eukaryota</taxon>
        <taxon>Metazoa</taxon>
        <taxon>Ecdysozoa</taxon>
        <taxon>Arthropoda</taxon>
        <taxon>Hexapoda</taxon>
        <taxon>Insecta</taxon>
        <taxon>Pterygota</taxon>
        <taxon>Neoptera</taxon>
        <taxon>Endopterygota</taxon>
        <taxon>Hymenoptera</taxon>
        <taxon>Apocrita</taxon>
        <taxon>Ichneumonoidea</taxon>
        <taxon>Braconidae</taxon>
        <taxon>Euphorinae</taxon>
        <taxon>Microctonus</taxon>
    </lineage>
</organism>
<gene>
    <name evidence="1" type="ORF">PV327_001638</name>
</gene>
<comment type="caution">
    <text evidence="1">The sequence shown here is derived from an EMBL/GenBank/DDBJ whole genome shotgun (WGS) entry which is preliminary data.</text>
</comment>
<reference evidence="1" key="2">
    <citation type="submission" date="2023-03" db="EMBL/GenBank/DDBJ databases">
        <authorList>
            <person name="Inwood S.N."/>
            <person name="Skelly J.G."/>
            <person name="Guhlin J."/>
            <person name="Harrop T.W.R."/>
            <person name="Goldson S.G."/>
            <person name="Dearden P.K."/>
        </authorList>
    </citation>
    <scope>NUCLEOTIDE SEQUENCE</scope>
    <source>
        <strain evidence="1">Lincoln</strain>
        <tissue evidence="1">Whole body</tissue>
    </source>
</reference>
<name>A0AA39FDW9_MICHY</name>
<keyword evidence="2" id="KW-1185">Reference proteome</keyword>
<dbReference type="EMBL" id="JAQQBR010001831">
    <property type="protein sequence ID" value="KAK0167774.1"/>
    <property type="molecule type" value="Genomic_DNA"/>
</dbReference>